<dbReference type="OrthoDB" id="4869816at2759"/>
<evidence type="ECO:0000313" key="1">
    <source>
        <dbReference type="EMBL" id="KAG9681620.1"/>
    </source>
</evidence>
<dbReference type="Proteomes" id="UP000779574">
    <property type="component" value="Unassembled WGS sequence"/>
</dbReference>
<dbReference type="AlphaFoldDB" id="A0A9P8E597"/>
<feature type="non-terminal residue" evidence="1">
    <location>
        <position position="310"/>
    </location>
</feature>
<comment type="caution">
    <text evidence="1">The sequence shown here is derived from an EMBL/GenBank/DDBJ whole genome shotgun (WGS) entry which is preliminary data.</text>
</comment>
<name>A0A9P8E597_AURME</name>
<reference evidence="1" key="2">
    <citation type="submission" date="2021-08" db="EMBL/GenBank/DDBJ databases">
        <authorList>
            <person name="Gostincar C."/>
            <person name="Sun X."/>
            <person name="Song Z."/>
            <person name="Gunde-Cimerman N."/>
        </authorList>
    </citation>
    <scope>NUCLEOTIDE SEQUENCE</scope>
    <source>
        <strain evidence="1">EXF-9911</strain>
    </source>
</reference>
<proteinExistence type="predicted"/>
<protein>
    <submittedName>
        <fullName evidence="1">Uncharacterized protein</fullName>
    </submittedName>
</protein>
<organism evidence="1 2">
    <name type="scientific">Aureobasidium melanogenum</name>
    <name type="common">Aureobasidium pullulans var. melanogenum</name>
    <dbReference type="NCBI Taxonomy" id="46634"/>
    <lineage>
        <taxon>Eukaryota</taxon>
        <taxon>Fungi</taxon>
        <taxon>Dikarya</taxon>
        <taxon>Ascomycota</taxon>
        <taxon>Pezizomycotina</taxon>
        <taxon>Dothideomycetes</taxon>
        <taxon>Dothideomycetidae</taxon>
        <taxon>Dothideales</taxon>
        <taxon>Saccotheciaceae</taxon>
        <taxon>Aureobasidium</taxon>
    </lineage>
</organism>
<evidence type="ECO:0000313" key="2">
    <source>
        <dbReference type="Proteomes" id="UP000779574"/>
    </source>
</evidence>
<reference evidence="1" key="1">
    <citation type="journal article" date="2021" name="J Fungi (Basel)">
        <title>Virulence traits and population genomics of the black yeast Aureobasidium melanogenum.</title>
        <authorList>
            <person name="Cernosa A."/>
            <person name="Sun X."/>
            <person name="Gostincar C."/>
            <person name="Fang C."/>
            <person name="Gunde-Cimerman N."/>
            <person name="Song Z."/>
        </authorList>
    </citation>
    <scope>NUCLEOTIDE SEQUENCE</scope>
    <source>
        <strain evidence="1">EXF-9911</strain>
    </source>
</reference>
<dbReference type="EMBL" id="JAHFXF010000863">
    <property type="protein sequence ID" value="KAG9681620.1"/>
    <property type="molecule type" value="Genomic_DNA"/>
</dbReference>
<accession>A0A9P8E597</accession>
<sequence length="310" mass="34699">MSSLDSIPGAYWPDGWSKEFLLHATSANILSLPEDEKNRMFDSLRSALGTNGFKELMTEASRNYKARVAQEEAARVAAGGEKIQTMDELRKTEAPLYMKALQQYYPGDTSWGFVVLKTCCYDDDERWNQFRSKWDAVIASSFDRESLVDGISDVNRRFTIKWIEDLQLNGASLQQVTEQYRSLVAQREAVREALVPEMCLVVNEASLQSFFDSKIPTPTSWASETIIPYVVAVPLVTQDAVYDNENPDYGTRPSFNVAVGSLNALWGVIASNLQSPSELGAGMRNNQIWIADTGPRFQIGIVQETIGRRG</sequence>
<gene>
    <name evidence="1" type="ORF">KCU76_g14372</name>
</gene>